<dbReference type="Pfam" id="PF00170">
    <property type="entry name" value="bZIP_1"/>
    <property type="match status" value="1"/>
</dbReference>
<dbReference type="GO" id="GO:0005634">
    <property type="term" value="C:nucleus"/>
    <property type="evidence" value="ECO:0007669"/>
    <property type="project" value="TreeGrafter"/>
</dbReference>
<dbReference type="KEGG" id="qsa:O6P43_014079"/>
<keyword evidence="3" id="KW-0539">Nucleus</keyword>
<organism evidence="6 7">
    <name type="scientific">Quillaja saponaria</name>
    <name type="common">Soap bark tree</name>
    <dbReference type="NCBI Taxonomy" id="32244"/>
    <lineage>
        <taxon>Eukaryota</taxon>
        <taxon>Viridiplantae</taxon>
        <taxon>Streptophyta</taxon>
        <taxon>Embryophyta</taxon>
        <taxon>Tracheophyta</taxon>
        <taxon>Spermatophyta</taxon>
        <taxon>Magnoliopsida</taxon>
        <taxon>eudicotyledons</taxon>
        <taxon>Gunneridae</taxon>
        <taxon>Pentapetalae</taxon>
        <taxon>rosids</taxon>
        <taxon>fabids</taxon>
        <taxon>Fabales</taxon>
        <taxon>Quillajaceae</taxon>
        <taxon>Quillaja</taxon>
    </lineage>
</organism>
<dbReference type="Proteomes" id="UP001163823">
    <property type="component" value="Chromosome 6"/>
</dbReference>
<feature type="compositionally biased region" description="Basic and acidic residues" evidence="4">
    <location>
        <begin position="286"/>
        <end position="296"/>
    </location>
</feature>
<dbReference type="Gene3D" id="1.20.5.170">
    <property type="match status" value="1"/>
</dbReference>
<comment type="caution">
    <text evidence="6">The sequence shown here is derived from an EMBL/GenBank/DDBJ whole genome shotgun (WGS) entry which is preliminary data.</text>
</comment>
<dbReference type="PANTHER" id="PTHR46391">
    <property type="entry name" value="BASIC LEUCINE ZIPPER 34"/>
    <property type="match status" value="1"/>
</dbReference>
<sequence length="371" mass="41428">MEKITNNDRQSGNIQGNQPWPRKPIEMNPPPISRMTPAKLPLSPINSFRLGNKPYYMNLGGAFIGASSSGTKPPYFHKPFNVIASPEPAVNDNNKKLQNTNTLDPAATVPGPNAGTAIVDVVDDDGPEAGQGVQTGRGRDIDLDMDPKKLKRILSNRVSAQKSRMKKLQHVSDLERKVKALEVQIAMLSPQIATYKNQHQMLLMEQQFLNHKLNACSSRKTTTEAEIEENKSEVNRLRMLHTRQQEQMKAQSRMMDWETGLELMPKSNQNQAALRRMVYKISNQDKGGEDATERNRQQNKVNMTQQPQKPGLCMSCGCGETRLNLYADPSSSGSEPNPQKVMNKNSSGQLGGMDTMLNFNGSSSDYRNRFI</sequence>
<dbReference type="InterPro" id="IPR044759">
    <property type="entry name" value="bZIP_RF2"/>
</dbReference>
<evidence type="ECO:0000256" key="2">
    <source>
        <dbReference type="ARBA" id="ARBA00023163"/>
    </source>
</evidence>
<dbReference type="PROSITE" id="PS50217">
    <property type="entry name" value="BZIP"/>
    <property type="match status" value="1"/>
</dbReference>
<keyword evidence="7" id="KW-1185">Reference proteome</keyword>
<protein>
    <submittedName>
        <fullName evidence="6">Basic-leucine zipper transcription factor family protein</fullName>
    </submittedName>
</protein>
<dbReference type="InterPro" id="IPR046347">
    <property type="entry name" value="bZIP_sf"/>
</dbReference>
<evidence type="ECO:0000259" key="5">
    <source>
        <dbReference type="PROSITE" id="PS50217"/>
    </source>
</evidence>
<feature type="compositionally biased region" description="Polar residues" evidence="4">
    <location>
        <begin position="329"/>
        <end position="348"/>
    </location>
</feature>
<dbReference type="GO" id="GO:0045893">
    <property type="term" value="P:positive regulation of DNA-templated transcription"/>
    <property type="evidence" value="ECO:0007669"/>
    <property type="project" value="TreeGrafter"/>
</dbReference>
<evidence type="ECO:0000256" key="4">
    <source>
        <dbReference type="SAM" id="MobiDB-lite"/>
    </source>
</evidence>
<dbReference type="GO" id="GO:0003700">
    <property type="term" value="F:DNA-binding transcription factor activity"/>
    <property type="evidence" value="ECO:0007669"/>
    <property type="project" value="InterPro"/>
</dbReference>
<name>A0AAD7LUC7_QUISA</name>
<feature type="domain" description="BZIP" evidence="5">
    <location>
        <begin position="146"/>
        <end position="202"/>
    </location>
</feature>
<gene>
    <name evidence="6" type="ORF">O6P43_014079</name>
</gene>
<feature type="region of interest" description="Disordered" evidence="4">
    <location>
        <begin position="282"/>
        <end position="309"/>
    </location>
</feature>
<dbReference type="EMBL" id="JARAOO010000006">
    <property type="protein sequence ID" value="KAJ7964232.1"/>
    <property type="molecule type" value="Genomic_DNA"/>
</dbReference>
<dbReference type="InterPro" id="IPR004827">
    <property type="entry name" value="bZIP"/>
</dbReference>
<proteinExistence type="predicted"/>
<keyword evidence="2" id="KW-0804">Transcription</keyword>
<feature type="region of interest" description="Disordered" evidence="4">
    <location>
        <begin position="327"/>
        <end position="351"/>
    </location>
</feature>
<dbReference type="PROSITE" id="PS00036">
    <property type="entry name" value="BZIP_BASIC"/>
    <property type="match status" value="1"/>
</dbReference>
<evidence type="ECO:0000256" key="1">
    <source>
        <dbReference type="ARBA" id="ARBA00023015"/>
    </source>
</evidence>
<dbReference type="GO" id="GO:0003677">
    <property type="term" value="F:DNA binding"/>
    <property type="evidence" value="ECO:0007669"/>
    <property type="project" value="TreeGrafter"/>
</dbReference>
<dbReference type="CDD" id="cd14703">
    <property type="entry name" value="bZIP_plant_RF2"/>
    <property type="match status" value="1"/>
</dbReference>
<dbReference type="AlphaFoldDB" id="A0AAD7LUC7"/>
<dbReference type="InterPro" id="IPR052483">
    <property type="entry name" value="bZIP_transcription_regulators"/>
</dbReference>
<reference evidence="6" key="1">
    <citation type="journal article" date="2023" name="Science">
        <title>Elucidation of the pathway for biosynthesis of saponin adjuvants from the soapbark tree.</title>
        <authorList>
            <person name="Reed J."/>
            <person name="Orme A."/>
            <person name="El-Demerdash A."/>
            <person name="Owen C."/>
            <person name="Martin L.B.B."/>
            <person name="Misra R.C."/>
            <person name="Kikuchi S."/>
            <person name="Rejzek M."/>
            <person name="Martin A.C."/>
            <person name="Harkess A."/>
            <person name="Leebens-Mack J."/>
            <person name="Louveau T."/>
            <person name="Stephenson M.J."/>
            <person name="Osbourn A."/>
        </authorList>
    </citation>
    <scope>NUCLEOTIDE SEQUENCE</scope>
    <source>
        <strain evidence="6">S10</strain>
    </source>
</reference>
<dbReference type="SMART" id="SM00338">
    <property type="entry name" value="BRLZ"/>
    <property type="match status" value="1"/>
</dbReference>
<feature type="region of interest" description="Disordered" evidence="4">
    <location>
        <begin position="1"/>
        <end position="29"/>
    </location>
</feature>
<keyword evidence="1" id="KW-0805">Transcription regulation</keyword>
<evidence type="ECO:0000256" key="3">
    <source>
        <dbReference type="ARBA" id="ARBA00023242"/>
    </source>
</evidence>
<feature type="compositionally biased region" description="Polar residues" evidence="4">
    <location>
        <begin position="298"/>
        <end position="308"/>
    </location>
</feature>
<evidence type="ECO:0000313" key="6">
    <source>
        <dbReference type="EMBL" id="KAJ7964232.1"/>
    </source>
</evidence>
<accession>A0AAD7LUC7</accession>
<feature type="compositionally biased region" description="Polar residues" evidence="4">
    <location>
        <begin position="7"/>
        <end position="18"/>
    </location>
</feature>
<dbReference type="SUPFAM" id="SSF57959">
    <property type="entry name" value="Leucine zipper domain"/>
    <property type="match status" value="1"/>
</dbReference>
<evidence type="ECO:0000313" key="7">
    <source>
        <dbReference type="Proteomes" id="UP001163823"/>
    </source>
</evidence>
<dbReference type="PANTHER" id="PTHR46391:SF13">
    <property type="entry name" value="ACTIVATOR OF SPOMIN LUC3"/>
    <property type="match status" value="1"/>
</dbReference>